<organism evidence="4 5">
    <name type="scientific">Rhizobium oryzihabitans</name>
    <dbReference type="NCBI Taxonomy" id="2267833"/>
    <lineage>
        <taxon>Bacteria</taxon>
        <taxon>Pseudomonadati</taxon>
        <taxon>Pseudomonadota</taxon>
        <taxon>Alphaproteobacteria</taxon>
        <taxon>Hyphomicrobiales</taxon>
        <taxon>Rhizobiaceae</taxon>
        <taxon>Rhizobium/Agrobacterium group</taxon>
        <taxon>Rhizobium</taxon>
    </lineage>
</organism>
<dbReference type="SUPFAM" id="SSF82607">
    <property type="entry name" value="YbaB-like"/>
    <property type="match status" value="1"/>
</dbReference>
<accession>A0A7L5BIA6</accession>
<dbReference type="PIRSF" id="PIRSF004555">
    <property type="entry name" value="UCP004555"/>
    <property type="match status" value="1"/>
</dbReference>
<proteinExistence type="inferred from homology"/>
<dbReference type="Pfam" id="PF02575">
    <property type="entry name" value="YbaB_DNA_bd"/>
    <property type="match status" value="1"/>
</dbReference>
<comment type="subcellular location">
    <subcellularLocation>
        <location evidence="2">Cytoplasm</location>
        <location evidence="2">Nucleoid</location>
    </subcellularLocation>
</comment>
<keyword evidence="2" id="KW-0963">Cytoplasm</keyword>
<dbReference type="GO" id="GO:0003677">
    <property type="term" value="F:DNA binding"/>
    <property type="evidence" value="ECO:0007669"/>
    <property type="project" value="UniProtKB-UniRule"/>
</dbReference>
<evidence type="ECO:0000256" key="2">
    <source>
        <dbReference type="HAMAP-Rule" id="MF_00274"/>
    </source>
</evidence>
<keyword evidence="5" id="KW-1185">Reference proteome</keyword>
<dbReference type="InterPro" id="IPR004401">
    <property type="entry name" value="YbaB/EbfC"/>
</dbReference>
<dbReference type="HAMAP" id="MF_00274">
    <property type="entry name" value="DNA_YbaB_EbfC"/>
    <property type="match status" value="1"/>
</dbReference>
<comment type="subunit">
    <text evidence="2">Homodimer.</text>
</comment>
<reference evidence="4 5" key="1">
    <citation type="submission" date="2020-02" db="EMBL/GenBank/DDBJ databases">
        <title>Plant-Promoting Endophytic Bacterium Rhizobium oryzihabitans sp. nov., Isolated from the Root of Rice.</title>
        <authorList>
            <person name="zhao J."/>
            <person name="Zhang G."/>
        </authorList>
    </citation>
    <scope>NUCLEOTIDE SEQUENCE [LARGE SCALE GENOMIC DNA]</scope>
    <source>
        <strain evidence="4 5">M15</strain>
    </source>
</reference>
<evidence type="ECO:0000256" key="1">
    <source>
        <dbReference type="ARBA" id="ARBA00023125"/>
    </source>
</evidence>
<sequence>MRDIMGMMGKVKEMQAKMEKLQADIAALEVEGKSGGGLVTVKLNGKGSMLGLKIDPSLFKEDDVEILEDLIVAAHNDAKERAEAITAEKTKEITAGLPIPPGMKLPF</sequence>
<dbReference type="AlphaFoldDB" id="A0A7L5BIA6"/>
<keyword evidence="1 2" id="KW-0238">DNA-binding</keyword>
<name>A0A7L5BIA6_9HYPH</name>
<evidence type="ECO:0000313" key="4">
    <source>
        <dbReference type="EMBL" id="QIB38483.1"/>
    </source>
</evidence>
<dbReference type="PANTHER" id="PTHR33449:SF1">
    <property type="entry name" value="NUCLEOID-ASSOCIATED PROTEIN YBAB"/>
    <property type="match status" value="1"/>
</dbReference>
<dbReference type="Proteomes" id="UP000464865">
    <property type="component" value="Chromosome M15-11"/>
</dbReference>
<feature type="coiled-coil region" evidence="3">
    <location>
        <begin position="4"/>
        <end position="31"/>
    </location>
</feature>
<dbReference type="NCBIfam" id="TIGR00103">
    <property type="entry name" value="DNA_YbaB_EbfC"/>
    <property type="match status" value="1"/>
</dbReference>
<dbReference type="RefSeq" id="WP_003492973.1">
    <property type="nucleotide sequence ID" value="NZ_CP048632.1"/>
</dbReference>
<protein>
    <recommendedName>
        <fullName evidence="2">Nucleoid-associated protein G3A56_11160</fullName>
    </recommendedName>
</protein>
<dbReference type="GO" id="GO:0043590">
    <property type="term" value="C:bacterial nucleoid"/>
    <property type="evidence" value="ECO:0007669"/>
    <property type="project" value="UniProtKB-UniRule"/>
</dbReference>
<dbReference type="Gene3D" id="3.30.1310.10">
    <property type="entry name" value="Nucleoid-associated protein YbaB-like domain"/>
    <property type="match status" value="1"/>
</dbReference>
<dbReference type="PANTHER" id="PTHR33449">
    <property type="entry name" value="NUCLEOID-ASSOCIATED PROTEIN YBAB"/>
    <property type="match status" value="1"/>
</dbReference>
<evidence type="ECO:0000313" key="5">
    <source>
        <dbReference type="Proteomes" id="UP000464865"/>
    </source>
</evidence>
<comment type="similarity">
    <text evidence="2">Belongs to the YbaB/EbfC family.</text>
</comment>
<dbReference type="InterPro" id="IPR036894">
    <property type="entry name" value="YbaB-like_sf"/>
</dbReference>
<evidence type="ECO:0000256" key="3">
    <source>
        <dbReference type="SAM" id="Coils"/>
    </source>
</evidence>
<gene>
    <name evidence="4" type="ORF">G3A56_11160</name>
</gene>
<keyword evidence="3" id="KW-0175">Coiled coil</keyword>
<comment type="function">
    <text evidence="2">Binds to DNA and alters its conformation. May be involved in regulation of gene expression, nucleoid organization and DNA protection.</text>
</comment>
<dbReference type="EMBL" id="CP048632">
    <property type="protein sequence ID" value="QIB38483.1"/>
    <property type="molecule type" value="Genomic_DNA"/>
</dbReference>
<dbReference type="KEGG" id="roy:G3A56_11160"/>
<dbReference type="GO" id="GO:0005829">
    <property type="term" value="C:cytosol"/>
    <property type="evidence" value="ECO:0007669"/>
    <property type="project" value="TreeGrafter"/>
</dbReference>